<dbReference type="KEGG" id="nab:B1sIIB91_05445"/>
<dbReference type="GO" id="GO:0009103">
    <property type="term" value="P:lipopolysaccharide biosynthetic process"/>
    <property type="evidence" value="ECO:0007669"/>
    <property type="project" value="TreeGrafter"/>
</dbReference>
<dbReference type="GO" id="GO:0044038">
    <property type="term" value="P:cell wall macromolecule biosynthetic process"/>
    <property type="evidence" value="ECO:0007669"/>
    <property type="project" value="TreeGrafter"/>
</dbReference>
<evidence type="ECO:0000256" key="5">
    <source>
        <dbReference type="ARBA" id="ARBA00022989"/>
    </source>
</evidence>
<feature type="transmembrane region" description="Helical" evidence="8">
    <location>
        <begin position="212"/>
        <end position="233"/>
    </location>
</feature>
<dbReference type="GO" id="GO:0005886">
    <property type="term" value="C:plasma membrane"/>
    <property type="evidence" value="ECO:0007669"/>
    <property type="project" value="UniProtKB-SubCell"/>
</dbReference>
<dbReference type="Proteomes" id="UP000217210">
    <property type="component" value="Chromosome"/>
</dbReference>
<name>A0A249L5V7_9ACTN</name>
<dbReference type="CDD" id="cd06853">
    <property type="entry name" value="GT_WecA_like"/>
    <property type="match status" value="1"/>
</dbReference>
<feature type="transmembrane region" description="Helical" evidence="8">
    <location>
        <begin position="49"/>
        <end position="75"/>
    </location>
</feature>
<evidence type="ECO:0000256" key="2">
    <source>
        <dbReference type="ARBA" id="ARBA00022475"/>
    </source>
</evidence>
<dbReference type="GO" id="GO:0016780">
    <property type="term" value="F:phosphotransferase activity, for other substituted phosphate groups"/>
    <property type="evidence" value="ECO:0007669"/>
    <property type="project" value="InterPro"/>
</dbReference>
<organism evidence="9 10">
    <name type="scientific">Candidatus Nanopelagicus abundans</name>
    <dbReference type="NCBI Taxonomy" id="1884916"/>
    <lineage>
        <taxon>Bacteria</taxon>
        <taxon>Bacillati</taxon>
        <taxon>Actinomycetota</taxon>
        <taxon>Actinomycetes</taxon>
        <taxon>Candidatus Nanopelagicales</taxon>
        <taxon>Candidatus Nanopelagicaceae</taxon>
        <taxon>Candidatus Nanopelagicus</taxon>
    </lineage>
</organism>
<evidence type="ECO:0000256" key="6">
    <source>
        <dbReference type="ARBA" id="ARBA00023136"/>
    </source>
</evidence>
<comment type="cofactor">
    <cofactor evidence="7">
        <name>Mg(2+)</name>
        <dbReference type="ChEBI" id="CHEBI:18420"/>
    </cofactor>
</comment>
<sequence length="316" mass="34316">MKFNLIQYSILLIVVFVTAFVITPVFRSIARKLKILDYPGGRKLQANPVAYLGGLAIITPITLGSFLILFTSLSIDLKQQLYLGLILPALAIAFIGLIDDVYQLPPWPRFLSQSAVGLITSFMLYLSGAGVEIFGNQLLNSLATIFWVVAIINALNFIDNMDGLATSISIVASLGMFVLAYLNNQYLVAALSLAIFASCLGFLFWNKRPASIYLGDAGALYLGFLLAAISIRIDLDNDSAPIRALVLILILAIPVIDTTQVVVSRIIKGKSPFQGGRDHISHLLLNRGLSQRVVLFILTTFAVLFAGVAIILAEVI</sequence>
<keyword evidence="6 8" id="KW-0472">Membrane</keyword>
<dbReference type="RefSeq" id="WP_095688576.1">
    <property type="nucleotide sequence ID" value="NZ_CP016779.1"/>
</dbReference>
<feature type="transmembrane region" description="Helical" evidence="8">
    <location>
        <begin position="81"/>
        <end position="98"/>
    </location>
</feature>
<evidence type="ECO:0000256" key="8">
    <source>
        <dbReference type="SAM" id="Phobius"/>
    </source>
</evidence>
<dbReference type="Pfam" id="PF00953">
    <property type="entry name" value="Glycos_transf_4"/>
    <property type="match status" value="1"/>
</dbReference>
<dbReference type="OrthoDB" id="5178981at2"/>
<keyword evidence="4 8" id="KW-0812">Transmembrane</keyword>
<dbReference type="EMBL" id="CP016779">
    <property type="protein sequence ID" value="ASY24319.1"/>
    <property type="molecule type" value="Genomic_DNA"/>
</dbReference>
<feature type="transmembrane region" description="Helical" evidence="8">
    <location>
        <begin position="110"/>
        <end position="126"/>
    </location>
</feature>
<keyword evidence="7" id="KW-0479">Metal-binding</keyword>
<dbReference type="AlphaFoldDB" id="A0A249L5V7"/>
<feature type="binding site" evidence="7">
    <location>
        <position position="156"/>
    </location>
    <ligand>
        <name>Mg(2+)</name>
        <dbReference type="ChEBI" id="CHEBI:18420"/>
    </ligand>
</feature>
<reference evidence="9 10" key="1">
    <citation type="submission" date="2016-07" db="EMBL/GenBank/DDBJ databases">
        <title>High microdiversification within the ubiquitous acI lineage of Actinobacteria.</title>
        <authorList>
            <person name="Neuenschwander S.M."/>
            <person name="Salcher M."/>
            <person name="Ghai R."/>
            <person name="Pernthaler J."/>
        </authorList>
    </citation>
    <scope>NUCLEOTIDE SEQUENCE [LARGE SCALE GENOMIC DNA]</scope>
    <source>
        <strain evidence="9">MMS-IIB-91</strain>
    </source>
</reference>
<evidence type="ECO:0000256" key="1">
    <source>
        <dbReference type="ARBA" id="ARBA00004651"/>
    </source>
</evidence>
<evidence type="ECO:0000256" key="4">
    <source>
        <dbReference type="ARBA" id="ARBA00022692"/>
    </source>
</evidence>
<keyword evidence="10" id="KW-1185">Reference proteome</keyword>
<dbReference type="PANTHER" id="PTHR22926">
    <property type="entry name" value="PHOSPHO-N-ACETYLMURAMOYL-PENTAPEPTIDE-TRANSFERASE"/>
    <property type="match status" value="1"/>
</dbReference>
<accession>A0A249L5V7</accession>
<evidence type="ECO:0000256" key="3">
    <source>
        <dbReference type="ARBA" id="ARBA00022679"/>
    </source>
</evidence>
<protein>
    <submittedName>
        <fullName evidence="9">UDP-GlcNAc:undecaprenyl-phosphate GlcNAc-1-phosphate transferase</fullName>
    </submittedName>
</protein>
<comment type="subcellular location">
    <subcellularLocation>
        <location evidence="1">Cell membrane</location>
        <topology evidence="1">Multi-pass membrane protein</topology>
    </subcellularLocation>
</comment>
<keyword evidence="2" id="KW-1003">Cell membrane</keyword>
<feature type="transmembrane region" description="Helical" evidence="8">
    <location>
        <begin position="6"/>
        <end position="29"/>
    </location>
</feature>
<keyword evidence="7" id="KW-0460">Magnesium</keyword>
<dbReference type="PANTHER" id="PTHR22926:SF3">
    <property type="entry name" value="UNDECAPRENYL-PHOSPHATE ALPHA-N-ACETYLGLUCOSAMINYL 1-PHOSPHATE TRANSFERASE"/>
    <property type="match status" value="1"/>
</dbReference>
<dbReference type="GO" id="GO:0046872">
    <property type="term" value="F:metal ion binding"/>
    <property type="evidence" value="ECO:0007669"/>
    <property type="project" value="UniProtKB-KW"/>
</dbReference>
<feature type="transmembrane region" description="Helical" evidence="8">
    <location>
        <begin position="164"/>
        <end position="182"/>
    </location>
</feature>
<proteinExistence type="predicted"/>
<keyword evidence="5 8" id="KW-1133">Transmembrane helix</keyword>
<dbReference type="GO" id="GO:0071555">
    <property type="term" value="P:cell wall organization"/>
    <property type="evidence" value="ECO:0007669"/>
    <property type="project" value="TreeGrafter"/>
</dbReference>
<evidence type="ECO:0000313" key="10">
    <source>
        <dbReference type="Proteomes" id="UP000217210"/>
    </source>
</evidence>
<evidence type="ECO:0000256" key="7">
    <source>
        <dbReference type="PIRSR" id="PIRSR600715-1"/>
    </source>
</evidence>
<feature type="transmembrane region" description="Helical" evidence="8">
    <location>
        <begin position="138"/>
        <end position="157"/>
    </location>
</feature>
<feature type="transmembrane region" description="Helical" evidence="8">
    <location>
        <begin position="245"/>
        <end position="267"/>
    </location>
</feature>
<feature type="transmembrane region" description="Helical" evidence="8">
    <location>
        <begin position="188"/>
        <end position="205"/>
    </location>
</feature>
<feature type="transmembrane region" description="Helical" evidence="8">
    <location>
        <begin position="293"/>
        <end position="313"/>
    </location>
</feature>
<keyword evidence="3 9" id="KW-0808">Transferase</keyword>
<evidence type="ECO:0000313" key="9">
    <source>
        <dbReference type="EMBL" id="ASY24319.1"/>
    </source>
</evidence>
<gene>
    <name evidence="9" type="ORF">B1sIIB91_05445</name>
</gene>
<feature type="binding site" evidence="7">
    <location>
        <position position="216"/>
    </location>
    <ligand>
        <name>Mg(2+)</name>
        <dbReference type="ChEBI" id="CHEBI:18420"/>
    </ligand>
</feature>
<dbReference type="InterPro" id="IPR000715">
    <property type="entry name" value="Glycosyl_transferase_4"/>
</dbReference>